<dbReference type="EMBL" id="GEZM01021211">
    <property type="protein sequence ID" value="JAV89084.1"/>
    <property type="molecule type" value="Transcribed_RNA"/>
</dbReference>
<keyword evidence="2" id="KW-0645">Protease</keyword>
<dbReference type="GO" id="GO:0005576">
    <property type="term" value="C:extracellular region"/>
    <property type="evidence" value="ECO:0007669"/>
    <property type="project" value="UniProtKB-SubCell"/>
</dbReference>
<keyword evidence="4" id="KW-0720">Serine protease</keyword>
<evidence type="ECO:0000256" key="1">
    <source>
        <dbReference type="ARBA" id="ARBA00004239"/>
    </source>
</evidence>
<evidence type="ECO:0000259" key="6">
    <source>
        <dbReference type="PROSITE" id="PS50240"/>
    </source>
</evidence>
<dbReference type="Gene3D" id="2.40.10.10">
    <property type="entry name" value="Trypsin-like serine proteases"/>
    <property type="match status" value="2"/>
</dbReference>
<comment type="subcellular location">
    <subcellularLocation>
        <location evidence="1">Secreted</location>
        <location evidence="1">Extracellular space</location>
    </subcellularLocation>
</comment>
<dbReference type="PROSITE" id="PS50240">
    <property type="entry name" value="TRYPSIN_DOM"/>
    <property type="match status" value="1"/>
</dbReference>
<dbReference type="AlphaFoldDB" id="A0A1Y1MTS6"/>
<feature type="domain" description="Peptidase S1" evidence="6">
    <location>
        <begin position="1"/>
        <end position="176"/>
    </location>
</feature>
<protein>
    <recommendedName>
        <fullName evidence="6">Peptidase S1 domain-containing protein</fullName>
    </recommendedName>
</protein>
<proteinExistence type="predicted"/>
<keyword evidence="3" id="KW-0378">Hydrolase</keyword>
<dbReference type="InterPro" id="IPR043504">
    <property type="entry name" value="Peptidase_S1_PA_chymotrypsin"/>
</dbReference>
<name>A0A1Y1MTS6_PHOPY</name>
<organism evidence="7">
    <name type="scientific">Photinus pyralis</name>
    <name type="common">Common eastern firefly</name>
    <name type="synonym">Lampyris pyralis</name>
    <dbReference type="NCBI Taxonomy" id="7054"/>
    <lineage>
        <taxon>Eukaryota</taxon>
        <taxon>Metazoa</taxon>
        <taxon>Ecdysozoa</taxon>
        <taxon>Arthropoda</taxon>
        <taxon>Hexapoda</taxon>
        <taxon>Insecta</taxon>
        <taxon>Pterygota</taxon>
        <taxon>Neoptera</taxon>
        <taxon>Endopterygota</taxon>
        <taxon>Coleoptera</taxon>
        <taxon>Polyphaga</taxon>
        <taxon>Elateriformia</taxon>
        <taxon>Elateroidea</taxon>
        <taxon>Lampyridae</taxon>
        <taxon>Lampyrinae</taxon>
        <taxon>Photinus</taxon>
    </lineage>
</organism>
<evidence type="ECO:0000313" key="7">
    <source>
        <dbReference type="EMBL" id="JAV89084.1"/>
    </source>
</evidence>
<evidence type="ECO:0000256" key="4">
    <source>
        <dbReference type="ARBA" id="ARBA00022825"/>
    </source>
</evidence>
<dbReference type="SMART" id="SM00020">
    <property type="entry name" value="Tryp_SPc"/>
    <property type="match status" value="1"/>
</dbReference>
<dbReference type="GO" id="GO:0004252">
    <property type="term" value="F:serine-type endopeptidase activity"/>
    <property type="evidence" value="ECO:0007669"/>
    <property type="project" value="InterPro"/>
</dbReference>
<sequence>MTVVAGTTNLRVGGARHAVSQAIPHEAYDTYLKTNDLGVLRLTEDLAFNDQTQPVSLSGVRPSPGTDCTLTGWGFTSSSSTKLPDKLQQVNLATISVERCRKELPSNTRPITYNQTCTLAPVGKGACVRDSGGALIDNSNGKLVGVVSWGYPCALGEPDVYSTVYGYRSWIEEKCQDSNYYFISK</sequence>
<evidence type="ECO:0000256" key="2">
    <source>
        <dbReference type="ARBA" id="ARBA00022670"/>
    </source>
</evidence>
<evidence type="ECO:0000256" key="3">
    <source>
        <dbReference type="ARBA" id="ARBA00022801"/>
    </source>
</evidence>
<reference evidence="7" key="1">
    <citation type="journal article" date="2016" name="Sci. Rep.">
        <title>Molecular characterization of firefly nuptial gifts: a multi-omics approach sheds light on postcopulatory sexual selection.</title>
        <authorList>
            <person name="Al-Wathiqui N."/>
            <person name="Fallon T.R."/>
            <person name="South A."/>
            <person name="Weng J.K."/>
            <person name="Lewis S.M."/>
        </authorList>
    </citation>
    <scope>NUCLEOTIDE SEQUENCE</scope>
</reference>
<dbReference type="CDD" id="cd00190">
    <property type="entry name" value="Tryp_SPc"/>
    <property type="match status" value="1"/>
</dbReference>
<dbReference type="Pfam" id="PF00089">
    <property type="entry name" value="Trypsin"/>
    <property type="match status" value="1"/>
</dbReference>
<dbReference type="PANTHER" id="PTHR24276">
    <property type="entry name" value="POLYSERASE-RELATED"/>
    <property type="match status" value="1"/>
</dbReference>
<keyword evidence="5" id="KW-1015">Disulfide bond</keyword>
<dbReference type="SUPFAM" id="SSF50494">
    <property type="entry name" value="Trypsin-like serine proteases"/>
    <property type="match status" value="1"/>
</dbReference>
<dbReference type="PANTHER" id="PTHR24276:SF91">
    <property type="entry name" value="AT26814P-RELATED"/>
    <property type="match status" value="1"/>
</dbReference>
<dbReference type="GO" id="GO:0006508">
    <property type="term" value="P:proteolysis"/>
    <property type="evidence" value="ECO:0007669"/>
    <property type="project" value="UniProtKB-KW"/>
</dbReference>
<dbReference type="InterPro" id="IPR050430">
    <property type="entry name" value="Peptidase_S1"/>
</dbReference>
<dbReference type="InterPro" id="IPR009003">
    <property type="entry name" value="Peptidase_S1_PA"/>
</dbReference>
<dbReference type="FunFam" id="2.40.10.10:FF:000036">
    <property type="entry name" value="Trypsin beta"/>
    <property type="match status" value="1"/>
</dbReference>
<evidence type="ECO:0000256" key="5">
    <source>
        <dbReference type="ARBA" id="ARBA00023157"/>
    </source>
</evidence>
<accession>A0A1Y1MTS6</accession>
<dbReference type="InterPro" id="IPR001254">
    <property type="entry name" value="Trypsin_dom"/>
</dbReference>